<dbReference type="AlphaFoldDB" id="Q2HCH7"/>
<keyword evidence="3" id="KW-1185">Reference proteome</keyword>
<name>Q2HCH7_CHAGB</name>
<feature type="region of interest" description="Disordered" evidence="1">
    <location>
        <begin position="196"/>
        <end position="258"/>
    </location>
</feature>
<feature type="compositionally biased region" description="Low complexity" evidence="1">
    <location>
        <begin position="237"/>
        <end position="246"/>
    </location>
</feature>
<protein>
    <submittedName>
        <fullName evidence="2">Uncharacterized protein</fullName>
    </submittedName>
</protein>
<feature type="compositionally biased region" description="Gly residues" evidence="1">
    <location>
        <begin position="222"/>
        <end position="236"/>
    </location>
</feature>
<dbReference type="InParanoid" id="Q2HCH7"/>
<dbReference type="RefSeq" id="XP_001221298.1">
    <property type="nucleotide sequence ID" value="XM_001221297.1"/>
</dbReference>
<dbReference type="HOGENOM" id="CLU_959768_0_0_1"/>
<accession>Q2HCH7</accession>
<evidence type="ECO:0000313" key="2">
    <source>
        <dbReference type="EMBL" id="EAQ93842.1"/>
    </source>
</evidence>
<dbReference type="OrthoDB" id="3559204at2759"/>
<dbReference type="GeneID" id="4386646"/>
<dbReference type="VEuPathDB" id="FungiDB:CHGG_02077"/>
<evidence type="ECO:0000256" key="1">
    <source>
        <dbReference type="SAM" id="MobiDB-lite"/>
    </source>
</evidence>
<dbReference type="eggNOG" id="ENOG502T19M">
    <property type="taxonomic scope" value="Eukaryota"/>
</dbReference>
<reference evidence="3" key="1">
    <citation type="journal article" date="2015" name="Genome Announc.">
        <title>Draft genome sequence of the cellulolytic fungus Chaetomium globosum.</title>
        <authorList>
            <person name="Cuomo C.A."/>
            <person name="Untereiner W.A."/>
            <person name="Ma L.-J."/>
            <person name="Grabherr M."/>
            <person name="Birren B.W."/>
        </authorList>
    </citation>
    <scope>NUCLEOTIDE SEQUENCE [LARGE SCALE GENOMIC DNA]</scope>
    <source>
        <strain evidence="3">ATCC 6205 / CBS 148.51 / DSM 1962 / NBRC 6347 / NRRL 1970</strain>
    </source>
</reference>
<proteinExistence type="predicted"/>
<gene>
    <name evidence="2" type="ORF">CHGG_02077</name>
</gene>
<dbReference type="Proteomes" id="UP000001056">
    <property type="component" value="Unassembled WGS sequence"/>
</dbReference>
<dbReference type="OMA" id="CSASEMC"/>
<sequence>MHNPVREATWAVCIAWKRSRGPRERSQEGAAEAKAKLPTMQLLKAIPFRSCIHILRTSDAMHTRLALSAALMGLMAQVTSATSCTSSNATPLEKYISESGGGGGGGGFDVFLSYDPFAIVSNAVKKRDTPNARLANVANIIPRDAATVECSASEMCFSVQNSPFCLNLVNGDFHDGQGTTGNALTGDYTLGDGRKGNLYNGPYPQPTAAGNTNAKATPAAGSGSGNGSGSEGGGSGAAQTAASNAGAGPGVTSTSVTPAATGAGENAAANGKVGRAVVVGAAGLLGALLL</sequence>
<organism evidence="2 3">
    <name type="scientific">Chaetomium globosum (strain ATCC 6205 / CBS 148.51 / DSM 1962 / NBRC 6347 / NRRL 1970)</name>
    <name type="common">Soil fungus</name>
    <dbReference type="NCBI Taxonomy" id="306901"/>
    <lineage>
        <taxon>Eukaryota</taxon>
        <taxon>Fungi</taxon>
        <taxon>Dikarya</taxon>
        <taxon>Ascomycota</taxon>
        <taxon>Pezizomycotina</taxon>
        <taxon>Sordariomycetes</taxon>
        <taxon>Sordariomycetidae</taxon>
        <taxon>Sordariales</taxon>
        <taxon>Chaetomiaceae</taxon>
        <taxon>Chaetomium</taxon>
    </lineage>
</organism>
<evidence type="ECO:0000313" key="3">
    <source>
        <dbReference type="Proteomes" id="UP000001056"/>
    </source>
</evidence>
<dbReference type="EMBL" id="CH408029">
    <property type="protein sequence ID" value="EAQ93842.1"/>
    <property type="molecule type" value="Genomic_DNA"/>
</dbReference>